<dbReference type="EMBL" id="MDJY01000026">
    <property type="protein sequence ID" value="OUE25822.1"/>
    <property type="molecule type" value="Genomic_DNA"/>
</dbReference>
<dbReference type="Pfam" id="PF00440">
    <property type="entry name" value="TetR_N"/>
    <property type="match status" value="1"/>
</dbReference>
<dbReference type="Gene3D" id="1.10.357.10">
    <property type="entry name" value="Tetracycline Repressor, domain 2"/>
    <property type="match status" value="1"/>
</dbReference>
<reference evidence="5 6" key="1">
    <citation type="submission" date="2016-08" db="EMBL/GenBank/DDBJ databases">
        <title>Genome sequence of Clavibacter michiganensis spp strain CFBP8017.</title>
        <authorList>
            <person name="Thapa S.P."/>
            <person name="Coaker G."/>
            <person name="Jacques M.-A."/>
        </authorList>
    </citation>
    <scope>NUCLEOTIDE SEQUENCE [LARGE SCALE GENOMIC DNA]</scope>
    <source>
        <strain evidence="5">CFBP8017</strain>
    </source>
</reference>
<sequence length="234" mass="24403">MTSLASARAPRKDAATNRQALIDAAVVALDRDPDASLETIATTAGLSRRAVYGHFATRDDLVREVLQRGARRIVESLAGIAHDDSRIHVALIGARLWAEVEQVRVMARVAVRGPLAREVAAELAPLRSELQRVVERGIAAGEVRGDIPAPTLARLIEGGALAVLDEATRSDIGRAEGHSLVILTSLALCGLDWRASGELIAATPELREVAPRAAEAPTAPASASAPASTAGAAS</sequence>
<accession>A0A251YNL6</accession>
<dbReference type="Proteomes" id="UP000195011">
    <property type="component" value="Unassembled WGS sequence"/>
</dbReference>
<dbReference type="AlphaFoldDB" id="A0A251YNL6"/>
<feature type="region of interest" description="Disordered" evidence="3">
    <location>
        <begin position="210"/>
        <end position="234"/>
    </location>
</feature>
<feature type="compositionally biased region" description="Low complexity" evidence="3">
    <location>
        <begin position="211"/>
        <end position="234"/>
    </location>
</feature>
<dbReference type="GO" id="GO:0003700">
    <property type="term" value="F:DNA-binding transcription factor activity"/>
    <property type="evidence" value="ECO:0007669"/>
    <property type="project" value="TreeGrafter"/>
</dbReference>
<evidence type="ECO:0000259" key="4">
    <source>
        <dbReference type="PROSITE" id="PS50977"/>
    </source>
</evidence>
<dbReference type="InterPro" id="IPR001647">
    <property type="entry name" value="HTH_TetR"/>
</dbReference>
<dbReference type="InterPro" id="IPR050109">
    <property type="entry name" value="HTH-type_TetR-like_transc_reg"/>
</dbReference>
<dbReference type="InterPro" id="IPR009057">
    <property type="entry name" value="Homeodomain-like_sf"/>
</dbReference>
<evidence type="ECO:0000256" key="3">
    <source>
        <dbReference type="SAM" id="MobiDB-lite"/>
    </source>
</evidence>
<evidence type="ECO:0000256" key="2">
    <source>
        <dbReference type="PROSITE-ProRule" id="PRU00335"/>
    </source>
</evidence>
<gene>
    <name evidence="5" type="ORF">BFL36_04690</name>
</gene>
<evidence type="ECO:0000313" key="5">
    <source>
        <dbReference type="EMBL" id="OUE25822.1"/>
    </source>
</evidence>
<dbReference type="RefSeq" id="WP_086516840.1">
    <property type="nucleotide sequence ID" value="NZ_MDJY01000026.1"/>
</dbReference>
<keyword evidence="1 2" id="KW-0238">DNA-binding</keyword>
<protein>
    <submittedName>
        <fullName evidence="5">DNA-binding transcriptional repressor AcrR</fullName>
    </submittedName>
</protein>
<organism evidence="5 6">
    <name type="scientific">Clavibacter michiganensis</name>
    <dbReference type="NCBI Taxonomy" id="28447"/>
    <lineage>
        <taxon>Bacteria</taxon>
        <taxon>Bacillati</taxon>
        <taxon>Actinomycetota</taxon>
        <taxon>Actinomycetes</taxon>
        <taxon>Micrococcales</taxon>
        <taxon>Microbacteriaceae</taxon>
        <taxon>Clavibacter</taxon>
    </lineage>
</organism>
<evidence type="ECO:0000313" key="6">
    <source>
        <dbReference type="Proteomes" id="UP000195011"/>
    </source>
</evidence>
<dbReference type="GO" id="GO:0000976">
    <property type="term" value="F:transcription cis-regulatory region binding"/>
    <property type="evidence" value="ECO:0007669"/>
    <property type="project" value="TreeGrafter"/>
</dbReference>
<feature type="domain" description="HTH tetR-type" evidence="4">
    <location>
        <begin position="15"/>
        <end position="73"/>
    </location>
</feature>
<dbReference type="InterPro" id="IPR036271">
    <property type="entry name" value="Tet_transcr_reg_TetR-rel_C_sf"/>
</dbReference>
<feature type="DNA-binding region" description="H-T-H motif" evidence="2">
    <location>
        <begin position="36"/>
        <end position="55"/>
    </location>
</feature>
<dbReference type="PANTHER" id="PTHR30055">
    <property type="entry name" value="HTH-TYPE TRANSCRIPTIONAL REGULATOR RUTR"/>
    <property type="match status" value="1"/>
</dbReference>
<proteinExistence type="predicted"/>
<evidence type="ECO:0000256" key="1">
    <source>
        <dbReference type="ARBA" id="ARBA00023125"/>
    </source>
</evidence>
<comment type="caution">
    <text evidence="5">The sequence shown here is derived from an EMBL/GenBank/DDBJ whole genome shotgun (WGS) entry which is preliminary data.</text>
</comment>
<dbReference type="SUPFAM" id="SSF46689">
    <property type="entry name" value="Homeodomain-like"/>
    <property type="match status" value="1"/>
</dbReference>
<dbReference type="PANTHER" id="PTHR30055:SF209">
    <property type="entry name" value="POSSIBLE TRANSCRIPTIONAL REGULATORY PROTEIN (PROBABLY TETR-FAMILY)"/>
    <property type="match status" value="1"/>
</dbReference>
<dbReference type="PROSITE" id="PS50977">
    <property type="entry name" value="HTH_TETR_2"/>
    <property type="match status" value="1"/>
</dbReference>
<name>A0A251YNL6_9MICO</name>
<dbReference type="SUPFAM" id="SSF48498">
    <property type="entry name" value="Tetracyclin repressor-like, C-terminal domain"/>
    <property type="match status" value="1"/>
</dbReference>